<dbReference type="InterPro" id="IPR019791">
    <property type="entry name" value="Haem_peroxidase_animal"/>
</dbReference>
<evidence type="ECO:0000313" key="2">
    <source>
        <dbReference type="Proteomes" id="UP000288216"/>
    </source>
</evidence>
<gene>
    <name evidence="1" type="ORF">scyTo_0021559</name>
</gene>
<feature type="non-terminal residue" evidence="1">
    <location>
        <position position="1"/>
    </location>
</feature>
<organism evidence="1 2">
    <name type="scientific">Scyliorhinus torazame</name>
    <name type="common">Cloudy catshark</name>
    <name type="synonym">Catulus torazame</name>
    <dbReference type="NCBI Taxonomy" id="75743"/>
    <lineage>
        <taxon>Eukaryota</taxon>
        <taxon>Metazoa</taxon>
        <taxon>Chordata</taxon>
        <taxon>Craniata</taxon>
        <taxon>Vertebrata</taxon>
        <taxon>Chondrichthyes</taxon>
        <taxon>Elasmobranchii</taxon>
        <taxon>Galeomorphii</taxon>
        <taxon>Galeoidea</taxon>
        <taxon>Carcharhiniformes</taxon>
        <taxon>Scyliorhinidae</taxon>
        <taxon>Scyliorhinus</taxon>
    </lineage>
</organism>
<sequence length="188" mass="21562">SKGALSSGFKRRTPREAFKMIHQLYKEFRDDERNINKASLTSLDLLSFFKQLTAATRKEQSADAVETALRLIQYHVHLNHQWPHNISDLLTLTDLDSKTHTAECSGILQPSDCKNSCWSNRYRDINSNCNNRRTAHLGTTNTPFVRWLPAQYEDGFSLPKGWIEGKLYSEFPLPLVIIIAAPDRSKRT</sequence>
<dbReference type="Gene3D" id="1.10.640.10">
    <property type="entry name" value="Haem peroxidase domain superfamily, animal type"/>
    <property type="match status" value="1"/>
</dbReference>
<proteinExistence type="predicted"/>
<dbReference type="AlphaFoldDB" id="A0A401QA28"/>
<dbReference type="GO" id="GO:0005615">
    <property type="term" value="C:extracellular space"/>
    <property type="evidence" value="ECO:0007669"/>
    <property type="project" value="TreeGrafter"/>
</dbReference>
<dbReference type="GO" id="GO:0020037">
    <property type="term" value="F:heme binding"/>
    <property type="evidence" value="ECO:0007669"/>
    <property type="project" value="InterPro"/>
</dbReference>
<dbReference type="PROSITE" id="PS50292">
    <property type="entry name" value="PEROXIDASE_3"/>
    <property type="match status" value="1"/>
</dbReference>
<dbReference type="InterPro" id="IPR037120">
    <property type="entry name" value="Haem_peroxidase_sf_animal"/>
</dbReference>
<comment type="caution">
    <text evidence="1">The sequence shown here is derived from an EMBL/GenBank/DDBJ whole genome shotgun (WGS) entry which is preliminary data.</text>
</comment>
<dbReference type="SUPFAM" id="SSF48113">
    <property type="entry name" value="Heme-dependent peroxidases"/>
    <property type="match status" value="1"/>
</dbReference>
<dbReference type="GO" id="GO:0006979">
    <property type="term" value="P:response to oxidative stress"/>
    <property type="evidence" value="ECO:0007669"/>
    <property type="project" value="InterPro"/>
</dbReference>
<keyword evidence="2" id="KW-1185">Reference proteome</keyword>
<dbReference type="PANTHER" id="PTHR11475">
    <property type="entry name" value="OXIDASE/PEROXIDASE"/>
    <property type="match status" value="1"/>
</dbReference>
<dbReference type="OrthoDB" id="8957046at2759"/>
<accession>A0A401QA28</accession>
<dbReference type="InterPro" id="IPR010255">
    <property type="entry name" value="Haem_peroxidase_sf"/>
</dbReference>
<dbReference type="OMA" id="GWIEGKL"/>
<dbReference type="Proteomes" id="UP000288216">
    <property type="component" value="Unassembled WGS sequence"/>
</dbReference>
<protein>
    <submittedName>
        <fullName evidence="1">Uncharacterized protein</fullName>
    </submittedName>
</protein>
<dbReference type="STRING" id="75743.A0A401QA28"/>
<name>A0A401QA28_SCYTO</name>
<dbReference type="Pfam" id="PF03098">
    <property type="entry name" value="An_peroxidase"/>
    <property type="match status" value="1"/>
</dbReference>
<reference evidence="1 2" key="1">
    <citation type="journal article" date="2018" name="Nat. Ecol. Evol.">
        <title>Shark genomes provide insights into elasmobranch evolution and the origin of vertebrates.</title>
        <authorList>
            <person name="Hara Y"/>
            <person name="Yamaguchi K"/>
            <person name="Onimaru K"/>
            <person name="Kadota M"/>
            <person name="Koyanagi M"/>
            <person name="Keeley SD"/>
            <person name="Tatsumi K"/>
            <person name="Tanaka K"/>
            <person name="Motone F"/>
            <person name="Kageyama Y"/>
            <person name="Nozu R"/>
            <person name="Adachi N"/>
            <person name="Nishimura O"/>
            <person name="Nakagawa R"/>
            <person name="Tanegashima C"/>
            <person name="Kiyatake I"/>
            <person name="Matsumoto R"/>
            <person name="Murakumo K"/>
            <person name="Nishida K"/>
            <person name="Terakita A"/>
            <person name="Kuratani S"/>
            <person name="Sato K"/>
            <person name="Hyodo S Kuraku.S."/>
        </authorList>
    </citation>
    <scope>NUCLEOTIDE SEQUENCE [LARGE SCALE GENOMIC DNA]</scope>
</reference>
<evidence type="ECO:0000313" key="1">
    <source>
        <dbReference type="EMBL" id="GCB82220.1"/>
    </source>
</evidence>
<dbReference type="GO" id="GO:0004601">
    <property type="term" value="F:peroxidase activity"/>
    <property type="evidence" value="ECO:0007669"/>
    <property type="project" value="InterPro"/>
</dbReference>
<dbReference type="EMBL" id="BFAA01019347">
    <property type="protein sequence ID" value="GCB82220.1"/>
    <property type="molecule type" value="Genomic_DNA"/>
</dbReference>
<dbReference type="PANTHER" id="PTHR11475:SF63">
    <property type="entry name" value="EOSINOPHIL PEROXIDASE"/>
    <property type="match status" value="1"/>
</dbReference>